<dbReference type="eggNOG" id="KOG1238">
    <property type="taxonomic scope" value="Eukaryota"/>
</dbReference>
<comment type="cofactor">
    <cofactor evidence="2">
        <name>FAD</name>
        <dbReference type="ChEBI" id="CHEBI:57692"/>
    </cofactor>
</comment>
<name>E0VUA9_PEDHC</name>
<feature type="binding site" evidence="2">
    <location>
        <position position="140"/>
    </location>
    <ligand>
        <name>FAD</name>
        <dbReference type="ChEBI" id="CHEBI:57692"/>
    </ligand>
</feature>
<reference evidence="8" key="3">
    <citation type="submission" date="2021-02" db="UniProtKB">
        <authorList>
            <consortium name="EnsemblMetazoa"/>
        </authorList>
    </citation>
    <scope>IDENTIFICATION</scope>
    <source>
        <strain evidence="8">USDA</strain>
    </source>
</reference>
<dbReference type="PIRSF" id="PIRSF000137">
    <property type="entry name" value="Alcohol_oxidase"/>
    <property type="match status" value="1"/>
</dbReference>
<dbReference type="GeneID" id="8229986"/>
<keyword evidence="3" id="KW-0285">Flavoprotein</keyword>
<dbReference type="OMA" id="PVPNCKH"/>
<dbReference type="FunCoup" id="E0VUA9">
    <property type="interactions" value="16"/>
</dbReference>
<reference evidence="7" key="1">
    <citation type="submission" date="2007-04" db="EMBL/GenBank/DDBJ databases">
        <title>Annotation of Pediculus humanus corporis strain USDA.</title>
        <authorList>
            <person name="Kirkness E."/>
            <person name="Hannick L."/>
            <person name="Hass B."/>
            <person name="Bruggner R."/>
            <person name="Lawson D."/>
            <person name="Bidwell S."/>
            <person name="Joardar V."/>
            <person name="Caler E."/>
            <person name="Walenz B."/>
            <person name="Inman J."/>
            <person name="Schobel S."/>
            <person name="Galinsky K."/>
            <person name="Amedeo P."/>
            <person name="Strausberg R."/>
        </authorList>
    </citation>
    <scope>NUCLEOTIDE SEQUENCE</scope>
    <source>
        <strain evidence="7">USDA</strain>
    </source>
</reference>
<evidence type="ECO:0000256" key="3">
    <source>
        <dbReference type="RuleBase" id="RU003968"/>
    </source>
</evidence>
<evidence type="ECO:0000313" key="7">
    <source>
        <dbReference type="EMBL" id="EEB16965.1"/>
    </source>
</evidence>
<dbReference type="EnsemblMetazoa" id="PHUM448830-RA">
    <property type="protein sequence ID" value="PHUM448830-PA"/>
    <property type="gene ID" value="PHUM448830"/>
</dbReference>
<reference evidence="7" key="2">
    <citation type="submission" date="2007-04" db="EMBL/GenBank/DDBJ databases">
        <title>The genome of the human body louse.</title>
        <authorList>
            <consortium name="The Human Body Louse Genome Consortium"/>
            <person name="Kirkness E."/>
            <person name="Walenz B."/>
            <person name="Hass B."/>
            <person name="Bruggner R."/>
            <person name="Strausberg R."/>
        </authorList>
    </citation>
    <scope>NUCLEOTIDE SEQUENCE</scope>
    <source>
        <strain evidence="7">USDA</strain>
    </source>
</reference>
<dbReference type="GO" id="GO:0016614">
    <property type="term" value="F:oxidoreductase activity, acting on CH-OH group of donors"/>
    <property type="evidence" value="ECO:0007669"/>
    <property type="project" value="InterPro"/>
</dbReference>
<feature type="domain" description="Glucose-methanol-choline oxidoreductase N-terminal" evidence="5">
    <location>
        <begin position="138"/>
        <end position="161"/>
    </location>
</feature>
<keyword evidence="2 3" id="KW-0274">FAD</keyword>
<dbReference type="EMBL" id="AAZO01005476">
    <property type="status" value="NOT_ANNOTATED_CDS"/>
    <property type="molecule type" value="Genomic_DNA"/>
</dbReference>
<sequence length="699" mass="79279">MAFLVSVVVAAIKASVSLLSGSKFLIYIPTMIATLAYFNYELFDPENRPVIVKNFYKEYDFVVVGAGGAGAVLANRLTEIPNWSVLILEAGGHETEISDVPLLSLYLHKSRLDWRYRTQPGNTACLAMKDRRCCWTRGKVLGGSTVLNTMLYIRGNRRDFDQWESLGNTGWGYKDVLPYFIKSEDQRNPYLAQNTRYHGTGGYLTIQDSPYNTPLGLAYLQAGQEMGYELRDVNGEFQTGFAFYQFTMRRGTRCSTAKAFLRPVRLRKNLHVSIWSQATRVLIHPETRRAYGVEFLRDGRKHVVYARKEVILSAGAINSPQLLMLSGVGPARTLQKYDIPVIHDSPYVGQNLQDHIAVGGIVFLIDQPFSLVFRRLVNLNTALRYAIFEDGPLTSSVGLESVGFITTKYGNQTDDWPDIEFMITSSATNSDGGDQVKKAHGLTDKFYEENFASINFRDVFGVFPMILRPKSRGYMTIQSKDPLRYPLMYHNYLTHPDDVRVLREGVKQAIAFGQTSSMRRLGAKFHQTPVYGCRHLQQFTDEYWECVIRQYTLTIYHMSGTARMGAPNDPTAVVDPRLRVYGISNLRVIDASIMPRITSGNIQAPVIMIGEKGADLVKEDWLFNYNRARRSTYDENIQHENENNNNNNNKSERGSSPVGEKTVGKPDCSFEEYISNITKILGKQFLFPNFDFDNVTKLR</sequence>
<dbReference type="HOGENOM" id="CLU_002865_7_0_1"/>
<dbReference type="KEGG" id="phu:Phum_PHUM448830"/>
<dbReference type="SUPFAM" id="SSF51905">
    <property type="entry name" value="FAD/NAD(P)-binding domain"/>
    <property type="match status" value="1"/>
</dbReference>
<evidence type="ECO:0000256" key="4">
    <source>
        <dbReference type="SAM" id="MobiDB-lite"/>
    </source>
</evidence>
<feature type="region of interest" description="Disordered" evidence="4">
    <location>
        <begin position="634"/>
        <end position="663"/>
    </location>
</feature>
<dbReference type="InterPro" id="IPR036188">
    <property type="entry name" value="FAD/NAD-bd_sf"/>
</dbReference>
<dbReference type="EC" id="1.1.99.10" evidence="7"/>
<dbReference type="STRING" id="121224.E0VUA9"/>
<evidence type="ECO:0000256" key="1">
    <source>
        <dbReference type="ARBA" id="ARBA00010790"/>
    </source>
</evidence>
<dbReference type="InterPro" id="IPR007867">
    <property type="entry name" value="GMC_OxRtase_C"/>
</dbReference>
<dbReference type="PANTHER" id="PTHR11552">
    <property type="entry name" value="GLUCOSE-METHANOL-CHOLINE GMC OXIDOREDUCTASE"/>
    <property type="match status" value="1"/>
</dbReference>
<evidence type="ECO:0000256" key="2">
    <source>
        <dbReference type="PIRSR" id="PIRSR000137-2"/>
    </source>
</evidence>
<proteinExistence type="inferred from homology"/>
<dbReference type="Gene3D" id="3.50.50.60">
    <property type="entry name" value="FAD/NAD(P)-binding domain"/>
    <property type="match status" value="1"/>
</dbReference>
<accession>E0VUA9</accession>
<dbReference type="AlphaFoldDB" id="E0VUA9"/>
<dbReference type="EMBL" id="DS235784">
    <property type="protein sequence ID" value="EEB16965.1"/>
    <property type="molecule type" value="Genomic_DNA"/>
</dbReference>
<dbReference type="InterPro" id="IPR012132">
    <property type="entry name" value="GMC_OxRdtase"/>
</dbReference>
<dbReference type="Proteomes" id="UP000009046">
    <property type="component" value="Unassembled WGS sequence"/>
</dbReference>
<comment type="similarity">
    <text evidence="1 3">Belongs to the GMC oxidoreductase family.</text>
</comment>
<evidence type="ECO:0000259" key="5">
    <source>
        <dbReference type="PROSITE" id="PS00623"/>
    </source>
</evidence>
<organism>
    <name type="scientific">Pediculus humanus subsp. corporis</name>
    <name type="common">Body louse</name>
    <dbReference type="NCBI Taxonomy" id="121224"/>
    <lineage>
        <taxon>Eukaryota</taxon>
        <taxon>Metazoa</taxon>
        <taxon>Ecdysozoa</taxon>
        <taxon>Arthropoda</taxon>
        <taxon>Hexapoda</taxon>
        <taxon>Insecta</taxon>
        <taxon>Pterygota</taxon>
        <taxon>Neoptera</taxon>
        <taxon>Paraneoptera</taxon>
        <taxon>Psocodea</taxon>
        <taxon>Troctomorpha</taxon>
        <taxon>Phthiraptera</taxon>
        <taxon>Anoplura</taxon>
        <taxon>Pediculidae</taxon>
        <taxon>Pediculus</taxon>
    </lineage>
</organism>
<dbReference type="VEuPathDB" id="VectorBase:PHUM448830"/>
<evidence type="ECO:0000313" key="8">
    <source>
        <dbReference type="EnsemblMetazoa" id="PHUM448830-PA"/>
    </source>
</evidence>
<keyword evidence="9" id="KW-1185">Reference proteome</keyword>
<dbReference type="OrthoDB" id="269227at2759"/>
<feature type="domain" description="Glucose-methanol-choline oxidoreductase N-terminal" evidence="6">
    <location>
        <begin position="315"/>
        <end position="329"/>
    </location>
</feature>
<dbReference type="PROSITE" id="PS00624">
    <property type="entry name" value="GMC_OXRED_2"/>
    <property type="match status" value="1"/>
</dbReference>
<dbReference type="InParanoid" id="E0VUA9"/>
<dbReference type="Gene3D" id="3.30.560.10">
    <property type="entry name" value="Glucose Oxidase, domain 3"/>
    <property type="match status" value="1"/>
</dbReference>
<dbReference type="PROSITE" id="PS00623">
    <property type="entry name" value="GMC_OXRED_1"/>
    <property type="match status" value="1"/>
</dbReference>
<keyword evidence="7" id="KW-0560">Oxidoreductase</keyword>
<evidence type="ECO:0000313" key="9">
    <source>
        <dbReference type="Proteomes" id="UP000009046"/>
    </source>
</evidence>
<dbReference type="CTD" id="8229986"/>
<dbReference type="RefSeq" id="XP_002429703.1">
    <property type="nucleotide sequence ID" value="XM_002429658.1"/>
</dbReference>
<protein>
    <submittedName>
        <fullName evidence="7">Glucose dehydrogenase, putative</fullName>
        <ecNumber evidence="7">1.1.99.10</ecNumber>
    </submittedName>
</protein>
<gene>
    <name evidence="8" type="primary">8229986</name>
    <name evidence="7" type="ORF">Phum_PHUM448830</name>
</gene>
<dbReference type="InterPro" id="IPR000172">
    <property type="entry name" value="GMC_OxRdtase_N"/>
</dbReference>
<evidence type="ECO:0000259" key="6">
    <source>
        <dbReference type="PROSITE" id="PS00624"/>
    </source>
</evidence>
<dbReference type="Pfam" id="PF05199">
    <property type="entry name" value="GMC_oxred_C"/>
    <property type="match status" value="1"/>
</dbReference>
<dbReference type="GO" id="GO:0050660">
    <property type="term" value="F:flavin adenine dinucleotide binding"/>
    <property type="evidence" value="ECO:0007669"/>
    <property type="project" value="InterPro"/>
</dbReference>
<dbReference type="Pfam" id="PF00732">
    <property type="entry name" value="GMC_oxred_N"/>
    <property type="match status" value="1"/>
</dbReference>
<dbReference type="PANTHER" id="PTHR11552:SF154">
    <property type="entry name" value="FI04917P"/>
    <property type="match status" value="1"/>
</dbReference>
<dbReference type="SUPFAM" id="SSF54373">
    <property type="entry name" value="FAD-linked reductases, C-terminal domain"/>
    <property type="match status" value="1"/>
</dbReference>